<dbReference type="GO" id="GO:0000287">
    <property type="term" value="F:magnesium ion binding"/>
    <property type="evidence" value="ECO:0007669"/>
    <property type="project" value="InterPro"/>
</dbReference>
<evidence type="ECO:0000256" key="6">
    <source>
        <dbReference type="ARBA" id="ARBA00022532"/>
    </source>
</evidence>
<dbReference type="InterPro" id="IPR024084">
    <property type="entry name" value="IsoPropMal-DH-like_dom"/>
</dbReference>
<evidence type="ECO:0000313" key="14">
    <source>
        <dbReference type="Proteomes" id="UP001211907"/>
    </source>
</evidence>
<dbReference type="GO" id="GO:0006099">
    <property type="term" value="P:tricarboxylic acid cycle"/>
    <property type="evidence" value="ECO:0007669"/>
    <property type="project" value="UniProtKB-KW"/>
</dbReference>
<dbReference type="EMBL" id="JADGJH010004124">
    <property type="protein sequence ID" value="KAJ3087143.1"/>
    <property type="molecule type" value="Genomic_DNA"/>
</dbReference>
<gene>
    <name evidence="13" type="primary">IDH1</name>
    <name evidence="13" type="ORF">HK100_008468</name>
</gene>
<feature type="non-terminal residue" evidence="13">
    <location>
        <position position="1"/>
    </location>
</feature>
<dbReference type="Proteomes" id="UP001211907">
    <property type="component" value="Unassembled WGS sequence"/>
</dbReference>
<evidence type="ECO:0000256" key="3">
    <source>
        <dbReference type="ARBA" id="ARBA00007769"/>
    </source>
</evidence>
<dbReference type="InterPro" id="IPR004434">
    <property type="entry name" value="Isocitrate_DH_NAD"/>
</dbReference>
<dbReference type="GO" id="GO:0005739">
    <property type="term" value="C:mitochondrion"/>
    <property type="evidence" value="ECO:0007669"/>
    <property type="project" value="UniProtKB-SubCell"/>
</dbReference>
<evidence type="ECO:0000256" key="11">
    <source>
        <dbReference type="ARBA" id="ARBA00071938"/>
    </source>
</evidence>
<evidence type="ECO:0000256" key="1">
    <source>
        <dbReference type="ARBA" id="ARBA00000837"/>
    </source>
</evidence>
<dbReference type="EC" id="1.1.1.41" evidence="5"/>
<dbReference type="NCBIfam" id="TIGR00175">
    <property type="entry name" value="mito_nad_idh"/>
    <property type="match status" value="1"/>
</dbReference>
<evidence type="ECO:0000313" key="13">
    <source>
        <dbReference type="EMBL" id="KAJ3087143.1"/>
    </source>
</evidence>
<keyword evidence="14" id="KW-1185">Reference proteome</keyword>
<name>A0AAD5SQD7_9FUNG</name>
<evidence type="ECO:0000256" key="2">
    <source>
        <dbReference type="ARBA" id="ARBA00004173"/>
    </source>
</evidence>
<evidence type="ECO:0000256" key="5">
    <source>
        <dbReference type="ARBA" id="ARBA00013012"/>
    </source>
</evidence>
<evidence type="ECO:0000259" key="12">
    <source>
        <dbReference type="SMART" id="SM01329"/>
    </source>
</evidence>
<dbReference type="InterPro" id="IPR019818">
    <property type="entry name" value="IsoCit/isopropylmalate_DH_CS"/>
</dbReference>
<dbReference type="PANTHER" id="PTHR11835:SF42">
    <property type="entry name" value="ISOCITRATE DEHYDROGENASE [NAD] SUBUNIT BETA, MITOCHONDRIAL"/>
    <property type="match status" value="1"/>
</dbReference>
<dbReference type="SUPFAM" id="SSF53659">
    <property type="entry name" value="Isocitrate/Isopropylmalate dehydrogenase-like"/>
    <property type="match status" value="1"/>
</dbReference>
<proteinExistence type="inferred from homology"/>
<comment type="caution">
    <text evidence="13">The sequence shown here is derived from an EMBL/GenBank/DDBJ whole genome shotgun (WGS) entry which is preliminary data.</text>
</comment>
<reference evidence="13" key="1">
    <citation type="submission" date="2020-05" db="EMBL/GenBank/DDBJ databases">
        <title>Phylogenomic resolution of chytrid fungi.</title>
        <authorList>
            <person name="Stajich J.E."/>
            <person name="Amses K."/>
            <person name="Simmons R."/>
            <person name="Seto K."/>
            <person name="Myers J."/>
            <person name="Bonds A."/>
            <person name="Quandt C.A."/>
            <person name="Barry K."/>
            <person name="Liu P."/>
            <person name="Grigoriev I."/>
            <person name="Longcore J.E."/>
            <person name="James T.Y."/>
        </authorList>
    </citation>
    <scope>NUCLEOTIDE SEQUENCE</scope>
    <source>
        <strain evidence="13">JEL0513</strain>
    </source>
</reference>
<organism evidence="13 14">
    <name type="scientific">Physocladia obscura</name>
    <dbReference type="NCBI Taxonomy" id="109957"/>
    <lineage>
        <taxon>Eukaryota</taxon>
        <taxon>Fungi</taxon>
        <taxon>Fungi incertae sedis</taxon>
        <taxon>Chytridiomycota</taxon>
        <taxon>Chytridiomycota incertae sedis</taxon>
        <taxon>Chytridiomycetes</taxon>
        <taxon>Chytridiales</taxon>
        <taxon>Chytriomycetaceae</taxon>
        <taxon>Physocladia</taxon>
    </lineage>
</organism>
<comment type="similarity">
    <text evidence="3">Belongs to the isocitrate and isopropylmalate dehydrogenases family.</text>
</comment>
<feature type="non-terminal residue" evidence="13">
    <location>
        <position position="477"/>
    </location>
</feature>
<comment type="subcellular location">
    <subcellularLocation>
        <location evidence="2">Mitochondrion</location>
    </subcellularLocation>
</comment>
<dbReference type="FunFam" id="3.40.718.10:FF:000001">
    <property type="entry name" value="Isocitrate dehydrogenase [NAD] subunit, mitochondrial"/>
    <property type="match status" value="1"/>
</dbReference>
<accession>A0AAD5SQD7</accession>
<comment type="catalytic activity">
    <reaction evidence="1">
        <text>D-threo-isocitrate + NAD(+) = 2-oxoglutarate + CO2 + NADH</text>
        <dbReference type="Rhea" id="RHEA:23632"/>
        <dbReference type="ChEBI" id="CHEBI:15562"/>
        <dbReference type="ChEBI" id="CHEBI:16526"/>
        <dbReference type="ChEBI" id="CHEBI:16810"/>
        <dbReference type="ChEBI" id="CHEBI:57540"/>
        <dbReference type="ChEBI" id="CHEBI:57945"/>
        <dbReference type="EC" id="1.1.1.41"/>
    </reaction>
</comment>
<dbReference type="Pfam" id="PF00180">
    <property type="entry name" value="Iso_dh"/>
    <property type="match status" value="1"/>
</dbReference>
<dbReference type="Gene3D" id="3.40.718.10">
    <property type="entry name" value="Isopropylmalate Dehydrogenase"/>
    <property type="match status" value="1"/>
</dbReference>
<evidence type="ECO:0000256" key="8">
    <source>
        <dbReference type="ARBA" id="ARBA00023128"/>
    </source>
</evidence>
<evidence type="ECO:0000256" key="9">
    <source>
        <dbReference type="ARBA" id="ARBA00030631"/>
    </source>
</evidence>
<keyword evidence="6" id="KW-0816">Tricarboxylic acid cycle</keyword>
<keyword evidence="8" id="KW-0496">Mitochondrion</keyword>
<sequence>TLIPGDGVGAELAGSVEEIFKAAFVPVEFEPFDLSSYNPATDSNKLKQAMDSIKRNKIALKGILHTPVSRLGHISLNVGMRKDLDIYASLALIRNVDGANWATRQQNVDIAMIRENTEGEYSGLEHTPVAGVVESLKVVTREKTERIARFAFDFALKNNRKKVTCIHKANIMKLGDGLFLKTCREVAKDYESSGIKFEDMIVDNASMQLVSRPSQFDVIVCGNLYGNILSNIGAALIGGPGIVPGANIGSKYAVFEPGCRHVGKGLQGSNTANPTALLLSSIHMLRSLDLNEHADLISASVHKVLAEGKILTTPHIMPGEIAKFTNEGAPRAQSGSAIGAINALSSTAISTGQPLAVTIGTVGSVLAPLFGVELNKINSTPGVWTRTIDAPRGEFISDFHAWKLSSIRGEGCKTIVEIINGGRSVRVVHVNPEPAGGYNYYRDEEYTVFSDTRICYDDRVLGSWDGSMNDPVFFGSA</sequence>
<evidence type="ECO:0000256" key="4">
    <source>
        <dbReference type="ARBA" id="ARBA00011567"/>
    </source>
</evidence>
<evidence type="ECO:0000256" key="10">
    <source>
        <dbReference type="ARBA" id="ARBA00030683"/>
    </source>
</evidence>
<dbReference type="PROSITE" id="PS00470">
    <property type="entry name" value="IDH_IMDH"/>
    <property type="match status" value="1"/>
</dbReference>
<dbReference type="PANTHER" id="PTHR11835">
    <property type="entry name" value="DECARBOXYLATING DEHYDROGENASES-ISOCITRATE, ISOPROPYLMALATE, TARTRATE"/>
    <property type="match status" value="1"/>
</dbReference>
<protein>
    <recommendedName>
        <fullName evidence="11">Isocitrate dehydrogenase [NAD] subunit 1, mitochondrial</fullName>
        <ecNumber evidence="5">1.1.1.41</ecNumber>
    </recommendedName>
    <alternativeName>
        <fullName evidence="10">Isocitric dehydrogenase</fullName>
    </alternativeName>
    <alternativeName>
        <fullName evidence="9">NAD(+)-specific ICDH</fullName>
    </alternativeName>
</protein>
<feature type="domain" description="Isopropylmalate dehydrogenase-like" evidence="12">
    <location>
        <begin position="1"/>
        <end position="344"/>
    </location>
</feature>
<dbReference type="GO" id="GO:0051287">
    <property type="term" value="F:NAD binding"/>
    <property type="evidence" value="ECO:0007669"/>
    <property type="project" value="InterPro"/>
</dbReference>
<dbReference type="GO" id="GO:0004449">
    <property type="term" value="F:isocitrate dehydrogenase (NAD+) activity"/>
    <property type="evidence" value="ECO:0007669"/>
    <property type="project" value="UniProtKB-EC"/>
</dbReference>
<evidence type="ECO:0000256" key="7">
    <source>
        <dbReference type="ARBA" id="ARBA00022946"/>
    </source>
</evidence>
<dbReference type="SMART" id="SM01329">
    <property type="entry name" value="Iso_dh"/>
    <property type="match status" value="1"/>
</dbReference>
<comment type="subunit">
    <text evidence="4">Octamer of two non-identical subunits IDH1 and IDH2.</text>
</comment>
<dbReference type="GO" id="GO:0006102">
    <property type="term" value="P:isocitrate metabolic process"/>
    <property type="evidence" value="ECO:0007669"/>
    <property type="project" value="TreeGrafter"/>
</dbReference>
<keyword evidence="7" id="KW-0809">Transit peptide</keyword>
<dbReference type="AlphaFoldDB" id="A0AAD5SQD7"/>